<name>A0AAV7LBQ9_PLEWA</name>
<dbReference type="Proteomes" id="UP001066276">
    <property type="component" value="Chromosome 11"/>
</dbReference>
<proteinExistence type="predicted"/>
<gene>
    <name evidence="1" type="ORF">NDU88_002149</name>
</gene>
<sequence>MLVSTISLSMLDAICRRSLRLPSASGSWSRLPGVCPSRLPNTQPLRRCGHSASLGPGARVLRIFYIQSTRGDALNRALSVQSALYILPGHYRTPRDYVNAVLLRMFDTSY</sequence>
<dbReference type="AlphaFoldDB" id="A0AAV7LBQ9"/>
<accession>A0AAV7LBQ9</accession>
<keyword evidence="2" id="KW-1185">Reference proteome</keyword>
<organism evidence="1 2">
    <name type="scientific">Pleurodeles waltl</name>
    <name type="common">Iberian ribbed newt</name>
    <dbReference type="NCBI Taxonomy" id="8319"/>
    <lineage>
        <taxon>Eukaryota</taxon>
        <taxon>Metazoa</taxon>
        <taxon>Chordata</taxon>
        <taxon>Craniata</taxon>
        <taxon>Vertebrata</taxon>
        <taxon>Euteleostomi</taxon>
        <taxon>Amphibia</taxon>
        <taxon>Batrachia</taxon>
        <taxon>Caudata</taxon>
        <taxon>Salamandroidea</taxon>
        <taxon>Salamandridae</taxon>
        <taxon>Pleurodelinae</taxon>
        <taxon>Pleurodeles</taxon>
    </lineage>
</organism>
<evidence type="ECO:0000313" key="2">
    <source>
        <dbReference type="Proteomes" id="UP001066276"/>
    </source>
</evidence>
<evidence type="ECO:0000313" key="1">
    <source>
        <dbReference type="EMBL" id="KAJ1088995.1"/>
    </source>
</evidence>
<protein>
    <submittedName>
        <fullName evidence="1">Uncharacterized protein</fullName>
    </submittedName>
</protein>
<dbReference type="EMBL" id="JANPWB010000015">
    <property type="protein sequence ID" value="KAJ1088995.1"/>
    <property type="molecule type" value="Genomic_DNA"/>
</dbReference>
<reference evidence="1" key="1">
    <citation type="journal article" date="2022" name="bioRxiv">
        <title>Sequencing and chromosome-scale assembly of the giantPleurodeles waltlgenome.</title>
        <authorList>
            <person name="Brown T."/>
            <person name="Elewa A."/>
            <person name="Iarovenko S."/>
            <person name="Subramanian E."/>
            <person name="Araus A.J."/>
            <person name="Petzold A."/>
            <person name="Susuki M."/>
            <person name="Suzuki K.-i.T."/>
            <person name="Hayashi T."/>
            <person name="Toyoda A."/>
            <person name="Oliveira C."/>
            <person name="Osipova E."/>
            <person name="Leigh N.D."/>
            <person name="Simon A."/>
            <person name="Yun M.H."/>
        </authorList>
    </citation>
    <scope>NUCLEOTIDE SEQUENCE</scope>
    <source>
        <strain evidence="1">20211129_DDA</strain>
        <tissue evidence="1">Liver</tissue>
    </source>
</reference>
<comment type="caution">
    <text evidence="1">The sequence shown here is derived from an EMBL/GenBank/DDBJ whole genome shotgun (WGS) entry which is preliminary data.</text>
</comment>